<keyword evidence="1" id="KW-0808">Transferase</keyword>
<dbReference type="Pfam" id="PF13489">
    <property type="entry name" value="Methyltransf_23"/>
    <property type="match status" value="1"/>
</dbReference>
<dbReference type="CDD" id="cd02440">
    <property type="entry name" value="AdoMet_MTases"/>
    <property type="match status" value="1"/>
</dbReference>
<proteinExistence type="predicted"/>
<gene>
    <name evidence="1" type="ORF">SAMN04488001_0528</name>
</gene>
<dbReference type="OrthoDB" id="5642573at2"/>
<dbReference type="InterPro" id="IPR029063">
    <property type="entry name" value="SAM-dependent_MTases_sf"/>
</dbReference>
<dbReference type="GO" id="GO:0032259">
    <property type="term" value="P:methylation"/>
    <property type="evidence" value="ECO:0007669"/>
    <property type="project" value="UniProtKB-KW"/>
</dbReference>
<evidence type="ECO:0000313" key="1">
    <source>
        <dbReference type="EMBL" id="SDW19593.1"/>
    </source>
</evidence>
<keyword evidence="2" id="KW-1185">Reference proteome</keyword>
<protein>
    <submittedName>
        <fullName evidence="1">Ubiquinone/menaquinone biosynthesis C-methylase UbiE</fullName>
    </submittedName>
</protein>
<keyword evidence="1" id="KW-0830">Ubiquinone</keyword>
<dbReference type="SUPFAM" id="SSF53335">
    <property type="entry name" value="S-adenosyl-L-methionine-dependent methyltransferases"/>
    <property type="match status" value="1"/>
</dbReference>
<dbReference type="RefSeq" id="WP_089943958.1">
    <property type="nucleotide sequence ID" value="NZ_FNOI01000001.1"/>
</dbReference>
<keyword evidence="1" id="KW-0489">Methyltransferase</keyword>
<dbReference type="AlphaFoldDB" id="A0A1H2RJE1"/>
<dbReference type="Proteomes" id="UP000199441">
    <property type="component" value="Unassembled WGS sequence"/>
</dbReference>
<name>A0A1H2RJE1_9RHOB</name>
<dbReference type="EMBL" id="FNOI01000001">
    <property type="protein sequence ID" value="SDW19593.1"/>
    <property type="molecule type" value="Genomic_DNA"/>
</dbReference>
<dbReference type="PANTHER" id="PTHR43861">
    <property type="entry name" value="TRANS-ACONITATE 2-METHYLTRANSFERASE-RELATED"/>
    <property type="match status" value="1"/>
</dbReference>
<organism evidence="1 2">
    <name type="scientific">Litoreibacter albidus</name>
    <dbReference type="NCBI Taxonomy" id="670155"/>
    <lineage>
        <taxon>Bacteria</taxon>
        <taxon>Pseudomonadati</taxon>
        <taxon>Pseudomonadota</taxon>
        <taxon>Alphaproteobacteria</taxon>
        <taxon>Rhodobacterales</taxon>
        <taxon>Roseobacteraceae</taxon>
        <taxon>Litoreibacter</taxon>
    </lineage>
</organism>
<accession>A0A1H2RJE1</accession>
<reference evidence="2" key="1">
    <citation type="submission" date="2016-10" db="EMBL/GenBank/DDBJ databases">
        <authorList>
            <person name="Varghese N."/>
            <person name="Submissions S."/>
        </authorList>
    </citation>
    <scope>NUCLEOTIDE SEQUENCE [LARGE SCALE GENOMIC DNA]</scope>
    <source>
        <strain evidence="2">DSM 26922</strain>
    </source>
</reference>
<dbReference type="STRING" id="670155.SAMN04488001_0528"/>
<sequence length="201" mass="22093">MTAAKFWNGVAEKYAKSAIRDPKQYHLSLERTRSYLRDTDRVLELGCGTGSTALLLAPNVALYTGSDLSSKMMEIAREKLASGEHPNVEFMVAEADSTAVGGSYDAVMAFNLLHLVDDLPRTLRHAHQTLRDGGLFISKTPCLGTKKWLFRPLIGAMKLVGKAPDVLLFTPTELEQAVTDAGFEIIETGDYASRYVVARKI</sequence>
<dbReference type="GO" id="GO:0008168">
    <property type="term" value="F:methyltransferase activity"/>
    <property type="evidence" value="ECO:0007669"/>
    <property type="project" value="UniProtKB-KW"/>
</dbReference>
<evidence type="ECO:0000313" key="2">
    <source>
        <dbReference type="Proteomes" id="UP000199441"/>
    </source>
</evidence>
<dbReference type="Gene3D" id="3.40.50.150">
    <property type="entry name" value="Vaccinia Virus protein VP39"/>
    <property type="match status" value="1"/>
</dbReference>